<comment type="caution">
    <text evidence="3">The sequence shown here is derived from an EMBL/GenBank/DDBJ whole genome shotgun (WGS) entry which is preliminary data.</text>
</comment>
<dbReference type="Proteomes" id="UP000436088">
    <property type="component" value="Unassembled WGS sequence"/>
</dbReference>
<evidence type="ECO:0000256" key="1">
    <source>
        <dbReference type="SAM" id="Phobius"/>
    </source>
</evidence>
<keyword evidence="1" id="KW-0472">Membrane</keyword>
<feature type="chain" id="PRO_5025496390" evidence="2">
    <location>
        <begin position="25"/>
        <end position="62"/>
    </location>
</feature>
<proteinExistence type="predicted"/>
<dbReference type="AlphaFoldDB" id="A0A6A3BZE6"/>
<feature type="signal peptide" evidence="2">
    <location>
        <begin position="1"/>
        <end position="24"/>
    </location>
</feature>
<keyword evidence="1" id="KW-0812">Transmembrane</keyword>
<dbReference type="EMBL" id="VEPZ02000635">
    <property type="protein sequence ID" value="KAE8721327.1"/>
    <property type="molecule type" value="Genomic_DNA"/>
</dbReference>
<evidence type="ECO:0000313" key="3">
    <source>
        <dbReference type="EMBL" id="KAE8721327.1"/>
    </source>
</evidence>
<feature type="transmembrane region" description="Helical" evidence="1">
    <location>
        <begin position="40"/>
        <end position="60"/>
    </location>
</feature>
<keyword evidence="1" id="KW-1133">Transmembrane helix</keyword>
<evidence type="ECO:0000256" key="2">
    <source>
        <dbReference type="SAM" id="SignalP"/>
    </source>
</evidence>
<evidence type="ECO:0000313" key="4">
    <source>
        <dbReference type="Proteomes" id="UP000436088"/>
    </source>
</evidence>
<accession>A0A6A3BZE6</accession>
<reference evidence="3" key="1">
    <citation type="submission" date="2019-09" db="EMBL/GenBank/DDBJ databases">
        <title>Draft genome information of white flower Hibiscus syriacus.</title>
        <authorList>
            <person name="Kim Y.-M."/>
        </authorList>
    </citation>
    <scope>NUCLEOTIDE SEQUENCE [LARGE SCALE GENOMIC DNA]</scope>
    <source>
        <strain evidence="3">YM2019G1</strain>
    </source>
</reference>
<gene>
    <name evidence="3" type="ORF">F3Y22_tig00016422pilonHSYRG00002</name>
</gene>
<protein>
    <submittedName>
        <fullName evidence="3">Arabinogalactan peptide 15</fullName>
    </submittedName>
</protein>
<name>A0A6A3BZE6_HIBSY</name>
<keyword evidence="2" id="KW-0732">Signal</keyword>
<keyword evidence="4" id="KW-1185">Reference proteome</keyword>
<organism evidence="3 4">
    <name type="scientific">Hibiscus syriacus</name>
    <name type="common">Rose of Sharon</name>
    <dbReference type="NCBI Taxonomy" id="106335"/>
    <lineage>
        <taxon>Eukaryota</taxon>
        <taxon>Viridiplantae</taxon>
        <taxon>Streptophyta</taxon>
        <taxon>Embryophyta</taxon>
        <taxon>Tracheophyta</taxon>
        <taxon>Spermatophyta</taxon>
        <taxon>Magnoliopsida</taxon>
        <taxon>eudicotyledons</taxon>
        <taxon>Gunneridae</taxon>
        <taxon>Pentapetalae</taxon>
        <taxon>rosids</taxon>
        <taxon>malvids</taxon>
        <taxon>Malvales</taxon>
        <taxon>Malvaceae</taxon>
        <taxon>Malvoideae</taxon>
        <taxon>Hibiscus</taxon>
    </lineage>
</organism>
<sequence>MALTKASLILAFVAVCALMGSAIAAEAPAPSPTSETGSISPSFVAAVSAAATALVFGSTLRI</sequence>